<evidence type="ECO:0000313" key="2">
    <source>
        <dbReference type="EMBL" id="GAA4902486.1"/>
    </source>
</evidence>
<protein>
    <recommendedName>
        <fullName evidence="1">N-acetyltransferase domain-containing protein</fullName>
    </recommendedName>
</protein>
<keyword evidence="3" id="KW-1185">Reference proteome</keyword>
<dbReference type="CDD" id="cd04301">
    <property type="entry name" value="NAT_SF"/>
    <property type="match status" value="1"/>
</dbReference>
<dbReference type="Proteomes" id="UP001499988">
    <property type="component" value="Unassembled WGS sequence"/>
</dbReference>
<organism evidence="2 3">
    <name type="scientific">Ferrimonas pelagia</name>
    <dbReference type="NCBI Taxonomy" id="1177826"/>
    <lineage>
        <taxon>Bacteria</taxon>
        <taxon>Pseudomonadati</taxon>
        <taxon>Pseudomonadota</taxon>
        <taxon>Gammaproteobacteria</taxon>
        <taxon>Alteromonadales</taxon>
        <taxon>Ferrimonadaceae</taxon>
        <taxon>Ferrimonas</taxon>
    </lineage>
</organism>
<dbReference type="PROSITE" id="PS51186">
    <property type="entry name" value="GNAT"/>
    <property type="match status" value="1"/>
</dbReference>
<reference evidence="3" key="1">
    <citation type="journal article" date="2019" name="Int. J. Syst. Evol. Microbiol.">
        <title>The Global Catalogue of Microorganisms (GCM) 10K type strain sequencing project: providing services to taxonomists for standard genome sequencing and annotation.</title>
        <authorList>
            <consortium name="The Broad Institute Genomics Platform"/>
            <consortium name="The Broad Institute Genome Sequencing Center for Infectious Disease"/>
            <person name="Wu L."/>
            <person name="Ma J."/>
        </authorList>
    </citation>
    <scope>NUCLEOTIDE SEQUENCE [LARGE SCALE GENOMIC DNA]</scope>
    <source>
        <strain evidence="3">JCM 18401</strain>
    </source>
</reference>
<dbReference type="EMBL" id="BAABJZ010000106">
    <property type="protein sequence ID" value="GAA4902486.1"/>
    <property type="molecule type" value="Genomic_DNA"/>
</dbReference>
<dbReference type="InterPro" id="IPR000182">
    <property type="entry name" value="GNAT_dom"/>
</dbReference>
<comment type="caution">
    <text evidence="2">The sequence shown here is derived from an EMBL/GenBank/DDBJ whole genome shotgun (WGS) entry which is preliminary data.</text>
</comment>
<feature type="domain" description="N-acetyltransferase" evidence="1">
    <location>
        <begin position="7"/>
        <end position="156"/>
    </location>
</feature>
<gene>
    <name evidence="2" type="ORF">GCM10023333_40750</name>
</gene>
<proteinExistence type="predicted"/>
<sequence>MPILQLQLVSEAEHTVYDNLSQAYEAEFSSLTGRMPDKLGRLSKDTELGGRVRGYLWLQDGVPIGMAAVDRQDHHSEVCDFYIIPSARRGALGRAFAHALFDQRRGEWLSKQIAGAEHAVHFWRRAISSYSQSDFREDPYRDRYWGIVTRMRFTTSKPVTEPSYGLLGEGNKR</sequence>
<evidence type="ECO:0000313" key="3">
    <source>
        <dbReference type="Proteomes" id="UP001499988"/>
    </source>
</evidence>
<dbReference type="InterPro" id="IPR016181">
    <property type="entry name" value="Acyl_CoA_acyltransferase"/>
</dbReference>
<dbReference type="Gene3D" id="3.40.630.30">
    <property type="match status" value="1"/>
</dbReference>
<name>A0ABP9FHQ7_9GAMM</name>
<accession>A0ABP9FHQ7</accession>
<dbReference type="Pfam" id="PF00583">
    <property type="entry name" value="Acetyltransf_1"/>
    <property type="match status" value="1"/>
</dbReference>
<dbReference type="SUPFAM" id="SSF55729">
    <property type="entry name" value="Acyl-CoA N-acyltransferases (Nat)"/>
    <property type="match status" value="1"/>
</dbReference>
<evidence type="ECO:0000259" key="1">
    <source>
        <dbReference type="PROSITE" id="PS51186"/>
    </source>
</evidence>
<dbReference type="RefSeq" id="WP_345337367.1">
    <property type="nucleotide sequence ID" value="NZ_BAABJZ010000106.1"/>
</dbReference>